<dbReference type="EMBL" id="RRZB01000012">
    <property type="protein sequence ID" value="MBE0463154.1"/>
    <property type="molecule type" value="Genomic_DNA"/>
</dbReference>
<dbReference type="Proteomes" id="UP001645038">
    <property type="component" value="Unassembled WGS sequence"/>
</dbReference>
<dbReference type="PROSITE" id="PS51257">
    <property type="entry name" value="PROKAR_LIPOPROTEIN"/>
    <property type="match status" value="1"/>
</dbReference>
<accession>A0ABR9FWZ7</accession>
<protein>
    <recommendedName>
        <fullName evidence="3">DUF4136 domain-containing protein</fullName>
    </recommendedName>
</protein>
<sequence>MKPIPITLTCLLALAGCQVTPDRLPQAEPAPSAACYFPNHVAGGELGALRQSVEVLTEWGFELDSTDTALGLVSASRQKALHGYYDPYDRAYGYGSGMRLFGGLGIGRGSGVGVGLGFGGGLHQQPLEVERVSLLISEESVRISRDIRRFDHLGDIRESYSASNQDFCQRFESALGQSSRPMRSVQ</sequence>
<comment type="caution">
    <text evidence="1">The sequence shown here is derived from an EMBL/GenBank/DDBJ whole genome shotgun (WGS) entry which is preliminary data.</text>
</comment>
<name>A0ABR9FWZ7_9GAMM</name>
<evidence type="ECO:0000313" key="2">
    <source>
        <dbReference type="Proteomes" id="UP001645038"/>
    </source>
</evidence>
<keyword evidence="2" id="KW-1185">Reference proteome</keyword>
<gene>
    <name evidence="1" type="ORF">EI547_06750</name>
</gene>
<reference evidence="1 2" key="1">
    <citation type="submission" date="2020-07" db="EMBL/GenBank/DDBJ databases">
        <title>Halophilic bacteria isolated from french cheeses.</title>
        <authorList>
            <person name="Kothe C.I."/>
            <person name="Farah-Kraiem B."/>
            <person name="Renault P."/>
            <person name="Dridi B."/>
        </authorList>
    </citation>
    <scope>NUCLEOTIDE SEQUENCE [LARGE SCALE GENOMIC DNA]</scope>
    <source>
        <strain evidence="1 2">FME20</strain>
    </source>
</reference>
<dbReference type="RefSeq" id="WP_192537719.1">
    <property type="nucleotide sequence ID" value="NZ_JABUZA010000011.1"/>
</dbReference>
<organism evidence="1 2">
    <name type="scientific">Halomonas colorata</name>
    <dbReference type="NCBI Taxonomy" id="2742615"/>
    <lineage>
        <taxon>Bacteria</taxon>
        <taxon>Pseudomonadati</taxon>
        <taxon>Pseudomonadota</taxon>
        <taxon>Gammaproteobacteria</taxon>
        <taxon>Oceanospirillales</taxon>
        <taxon>Halomonadaceae</taxon>
        <taxon>Halomonas</taxon>
    </lineage>
</organism>
<proteinExistence type="predicted"/>
<evidence type="ECO:0008006" key="3">
    <source>
        <dbReference type="Google" id="ProtNLM"/>
    </source>
</evidence>
<evidence type="ECO:0000313" key="1">
    <source>
        <dbReference type="EMBL" id="MBE0463154.1"/>
    </source>
</evidence>